<dbReference type="GeneID" id="30007667"/>
<name>A0A178ZPJ1_9EURO</name>
<protein>
    <recommendedName>
        <fullName evidence="1">Bacteriophage T5 Orf172 DNA-binding domain-containing protein</fullName>
    </recommendedName>
</protein>
<dbReference type="Pfam" id="PF10544">
    <property type="entry name" value="T5orf172"/>
    <property type="match status" value="1"/>
</dbReference>
<dbReference type="EMBL" id="LVYI01000003">
    <property type="protein sequence ID" value="OAP61296.1"/>
    <property type="molecule type" value="Genomic_DNA"/>
</dbReference>
<dbReference type="SMART" id="SM00974">
    <property type="entry name" value="T5orf172"/>
    <property type="match status" value="1"/>
</dbReference>
<keyword evidence="3" id="KW-1185">Reference proteome</keyword>
<dbReference type="Proteomes" id="UP000078343">
    <property type="component" value="Unassembled WGS sequence"/>
</dbReference>
<dbReference type="InterPro" id="IPR053006">
    <property type="entry name" value="Meiosis_regulatory"/>
</dbReference>
<dbReference type="AlphaFoldDB" id="A0A178ZPJ1"/>
<dbReference type="STRING" id="1367422.A0A178ZPJ1"/>
<comment type="caution">
    <text evidence="2">The sequence shown here is derived from an EMBL/GenBank/DDBJ whole genome shotgun (WGS) entry which is preliminary data.</text>
</comment>
<proteinExistence type="predicted"/>
<evidence type="ECO:0000259" key="1">
    <source>
        <dbReference type="SMART" id="SM00974"/>
    </source>
</evidence>
<evidence type="ECO:0000313" key="2">
    <source>
        <dbReference type="EMBL" id="OAP61296.1"/>
    </source>
</evidence>
<evidence type="ECO:0000313" key="3">
    <source>
        <dbReference type="Proteomes" id="UP000078343"/>
    </source>
</evidence>
<organism evidence="2 3">
    <name type="scientific">Fonsecaea erecta</name>
    <dbReference type="NCBI Taxonomy" id="1367422"/>
    <lineage>
        <taxon>Eukaryota</taxon>
        <taxon>Fungi</taxon>
        <taxon>Dikarya</taxon>
        <taxon>Ascomycota</taxon>
        <taxon>Pezizomycotina</taxon>
        <taxon>Eurotiomycetes</taxon>
        <taxon>Chaetothyriomycetidae</taxon>
        <taxon>Chaetothyriales</taxon>
        <taxon>Herpotrichiellaceae</taxon>
        <taxon>Fonsecaea</taxon>
    </lineage>
</organism>
<gene>
    <name evidence="2" type="ORF">AYL99_03497</name>
</gene>
<sequence>MVLNPGVAWFISFSDHDPSINKKCIFFTKKANNPRCGSECEREDNYRAIQLYQIINAPSKNAVGLDVLQEYVLCNCCKFARHQDRIGNLDLLIPLAQRWQDEIQRNLDQAVTGLDEIPSQSVGGQLQYNLRSREVETSVNSAQYQVTTISQPPLSEFQVHIKEPGLGDSVSCKLVECLKGGDERDFETGSLYIYHRDSSPGYVKIGWTANSVWDRLQRWEEKCGYSAHILMSVHEIPNAHRVETLTHHELIKNWRRERKCQKEDCQISHQEWFEISKEQAMLVLTNWAMFMSAAKPYNTQGELKDVWKKAVAKMDGNGEAITAQKMSKLHSELLTEEKQSAPPPINTEYSSLDISMSSQANSSTPPSRAHPPKDFSEQIVAIRQGIEELKLLMRDNLPRKDAKRVSDEAGSPATENEPIWKEEEVTLLDDQLAGLSLEKEVVTTLDVVVEKANAMTTAIETLPTAVPLGTEVVTMQA</sequence>
<dbReference type="InterPro" id="IPR018306">
    <property type="entry name" value="Phage_T5_Orf172_DNA-bd"/>
</dbReference>
<dbReference type="OrthoDB" id="3511049at2759"/>
<dbReference type="RefSeq" id="XP_018694663.1">
    <property type="nucleotide sequence ID" value="XM_018835013.1"/>
</dbReference>
<feature type="domain" description="Bacteriophage T5 Orf172 DNA-binding" evidence="1">
    <location>
        <begin position="197"/>
        <end position="287"/>
    </location>
</feature>
<reference evidence="2 3" key="1">
    <citation type="submission" date="2016-04" db="EMBL/GenBank/DDBJ databases">
        <title>Draft genome of Fonsecaea erecta CBS 125763.</title>
        <authorList>
            <person name="Weiss V.A."/>
            <person name="Vicente V.A."/>
            <person name="Raittz R.T."/>
            <person name="Moreno L.F."/>
            <person name="De Souza E.M."/>
            <person name="Pedrosa F.O."/>
            <person name="Steffens M.B."/>
            <person name="Faoro H."/>
            <person name="Tadra-Sfeir M.Z."/>
            <person name="Najafzadeh M.J."/>
            <person name="Felipe M.S."/>
            <person name="Teixeira M."/>
            <person name="Sun J."/>
            <person name="Xi L."/>
            <person name="Gomes R."/>
            <person name="De Azevedo C.M."/>
            <person name="Salgado C.G."/>
            <person name="Da Silva M.B."/>
            <person name="Nascimento M.F."/>
            <person name="Queiroz-Telles F."/>
            <person name="Attili D.S."/>
            <person name="Gorbushina A."/>
        </authorList>
    </citation>
    <scope>NUCLEOTIDE SEQUENCE [LARGE SCALE GENOMIC DNA]</scope>
    <source>
        <strain evidence="2 3">CBS 125763</strain>
    </source>
</reference>
<dbReference type="PANTHER" id="PTHR28094:SF2">
    <property type="entry name" value="BACTERIOPHAGE T5 ORF172 DNA-BINDING DOMAIN-CONTAINING PROTEIN"/>
    <property type="match status" value="1"/>
</dbReference>
<accession>A0A178ZPJ1</accession>
<dbReference type="PANTHER" id="PTHR28094">
    <property type="entry name" value="MEIOTICALLY UP-REGULATED GENE 113 PROTEIN"/>
    <property type="match status" value="1"/>
</dbReference>